<dbReference type="FunFam" id="1.10.287.370:FF:000003">
    <property type="entry name" value="Prefoldin subunit 6"/>
    <property type="match status" value="1"/>
</dbReference>
<dbReference type="CDD" id="cd23161">
    <property type="entry name" value="Prefoldin_6"/>
    <property type="match status" value="1"/>
</dbReference>
<evidence type="ECO:0000313" key="5">
    <source>
        <dbReference type="Proteomes" id="UP001344447"/>
    </source>
</evidence>
<dbReference type="Gene3D" id="1.10.287.370">
    <property type="match status" value="1"/>
</dbReference>
<dbReference type="GO" id="GO:0005737">
    <property type="term" value="C:cytoplasm"/>
    <property type="evidence" value="ECO:0007669"/>
    <property type="project" value="TreeGrafter"/>
</dbReference>
<dbReference type="GO" id="GO:0051082">
    <property type="term" value="F:unfolded protein binding"/>
    <property type="evidence" value="ECO:0007669"/>
    <property type="project" value="InterPro"/>
</dbReference>
<protein>
    <recommendedName>
        <fullName evidence="6">Prefoldin subunit 6</fullName>
    </recommendedName>
</protein>
<proteinExistence type="inferred from homology"/>
<dbReference type="InterPro" id="IPR002777">
    <property type="entry name" value="PFD_beta-like"/>
</dbReference>
<dbReference type="GO" id="GO:0016272">
    <property type="term" value="C:prefoldin complex"/>
    <property type="evidence" value="ECO:0007669"/>
    <property type="project" value="InterPro"/>
</dbReference>
<evidence type="ECO:0000256" key="1">
    <source>
        <dbReference type="ARBA" id="ARBA00008045"/>
    </source>
</evidence>
<evidence type="ECO:0008006" key="6">
    <source>
        <dbReference type="Google" id="ProtNLM"/>
    </source>
</evidence>
<name>A0AAN7U386_9MYCE</name>
<dbReference type="EMBL" id="JAVFKY010000002">
    <property type="protein sequence ID" value="KAK5580391.1"/>
    <property type="molecule type" value="Genomic_DNA"/>
</dbReference>
<keyword evidence="2" id="KW-0143">Chaperone</keyword>
<dbReference type="PANTHER" id="PTHR21431">
    <property type="entry name" value="PREFOLDIN SUBUNIT 6"/>
    <property type="match status" value="1"/>
</dbReference>
<dbReference type="GO" id="GO:0051131">
    <property type="term" value="P:chaperone-mediated protein complex assembly"/>
    <property type="evidence" value="ECO:0007669"/>
    <property type="project" value="TreeGrafter"/>
</dbReference>
<comment type="caution">
    <text evidence="4">The sequence shown here is derived from an EMBL/GenBank/DDBJ whole genome shotgun (WGS) entry which is preliminary data.</text>
</comment>
<dbReference type="PANTHER" id="PTHR21431:SF0">
    <property type="entry name" value="PREFOLDIN SUBUNIT 6"/>
    <property type="match status" value="1"/>
</dbReference>
<accession>A0AAN7U386</accession>
<dbReference type="InterPro" id="IPR009053">
    <property type="entry name" value="Prefoldin"/>
</dbReference>
<reference evidence="4 5" key="1">
    <citation type="submission" date="2023-11" db="EMBL/GenBank/DDBJ databases">
        <title>Dfirmibasis_genome.</title>
        <authorList>
            <person name="Edelbroek B."/>
            <person name="Kjellin J."/>
            <person name="Jerlstrom-Hultqvist J."/>
            <person name="Soderbom F."/>
        </authorList>
    </citation>
    <scope>NUCLEOTIDE SEQUENCE [LARGE SCALE GENOMIC DNA]</scope>
    <source>
        <strain evidence="4 5">TNS-C-14</strain>
    </source>
</reference>
<evidence type="ECO:0000256" key="3">
    <source>
        <dbReference type="SAM" id="Coils"/>
    </source>
</evidence>
<keyword evidence="5" id="KW-1185">Reference proteome</keyword>
<evidence type="ECO:0000313" key="4">
    <source>
        <dbReference type="EMBL" id="KAK5580391.1"/>
    </source>
</evidence>
<dbReference type="Proteomes" id="UP001344447">
    <property type="component" value="Unassembled WGS sequence"/>
</dbReference>
<evidence type="ECO:0000256" key="2">
    <source>
        <dbReference type="ARBA" id="ARBA00023186"/>
    </source>
</evidence>
<dbReference type="AlphaFoldDB" id="A0AAN7U386"/>
<dbReference type="Pfam" id="PF01920">
    <property type="entry name" value="Prefoldin_2"/>
    <property type="match status" value="1"/>
</dbReference>
<keyword evidence="3" id="KW-0175">Coiled coil</keyword>
<dbReference type="GO" id="GO:0006457">
    <property type="term" value="P:protein folding"/>
    <property type="evidence" value="ECO:0007669"/>
    <property type="project" value="InterPro"/>
</dbReference>
<dbReference type="GO" id="GO:0051087">
    <property type="term" value="F:protein-folding chaperone binding"/>
    <property type="evidence" value="ECO:0007669"/>
    <property type="project" value="TreeGrafter"/>
</dbReference>
<dbReference type="SUPFAM" id="SSF46579">
    <property type="entry name" value="Prefoldin"/>
    <property type="match status" value="1"/>
</dbReference>
<comment type="similarity">
    <text evidence="1">Belongs to the prefoldin subunit beta family.</text>
</comment>
<gene>
    <name evidence="4" type="ORF">RB653_000408</name>
</gene>
<sequence>MSAPAVKAPAPPTHAEIQQLQDQLIKARDAFQTHETELQKLSTSRSKLLTQLNENEMVKKEFDLLEGEAKIYKLNGPVLFKQTKDEAETTITARLEIINNNLKTIETNFKDIEKKAMEQRNKIFEYQNKIRSLTAPPQAQ</sequence>
<feature type="coiled-coil region" evidence="3">
    <location>
        <begin position="95"/>
        <end position="129"/>
    </location>
</feature>
<organism evidence="4 5">
    <name type="scientific">Dictyostelium firmibasis</name>
    <dbReference type="NCBI Taxonomy" id="79012"/>
    <lineage>
        <taxon>Eukaryota</taxon>
        <taxon>Amoebozoa</taxon>
        <taxon>Evosea</taxon>
        <taxon>Eumycetozoa</taxon>
        <taxon>Dictyostelia</taxon>
        <taxon>Dictyosteliales</taxon>
        <taxon>Dictyosteliaceae</taxon>
        <taxon>Dictyostelium</taxon>
    </lineage>
</organism>